<dbReference type="InterPro" id="IPR036097">
    <property type="entry name" value="HisK_dim/P_sf"/>
</dbReference>
<dbReference type="InterPro" id="IPR036890">
    <property type="entry name" value="HATPase_C_sf"/>
</dbReference>
<dbReference type="Gene3D" id="3.30.565.10">
    <property type="entry name" value="Histidine kinase-like ATPase, C-terminal domain"/>
    <property type="match status" value="1"/>
</dbReference>
<evidence type="ECO:0000313" key="13">
    <source>
        <dbReference type="EMBL" id="GAA2427848.1"/>
    </source>
</evidence>
<evidence type="ECO:0000256" key="5">
    <source>
        <dbReference type="ARBA" id="ARBA00022679"/>
    </source>
</evidence>
<evidence type="ECO:0000256" key="4">
    <source>
        <dbReference type="ARBA" id="ARBA00022553"/>
    </source>
</evidence>
<dbReference type="PANTHER" id="PTHR45436:SF5">
    <property type="entry name" value="SENSOR HISTIDINE KINASE TRCS"/>
    <property type="match status" value="1"/>
</dbReference>
<dbReference type="CDD" id="cd00075">
    <property type="entry name" value="HATPase"/>
    <property type="match status" value="1"/>
</dbReference>
<dbReference type="InterPro" id="IPR005467">
    <property type="entry name" value="His_kinase_dom"/>
</dbReference>
<evidence type="ECO:0000256" key="2">
    <source>
        <dbReference type="ARBA" id="ARBA00004236"/>
    </source>
</evidence>
<keyword evidence="10 11" id="KW-0472">Membrane</keyword>
<dbReference type="PANTHER" id="PTHR45436">
    <property type="entry name" value="SENSOR HISTIDINE KINASE YKOH"/>
    <property type="match status" value="1"/>
</dbReference>
<dbReference type="SUPFAM" id="SSF55874">
    <property type="entry name" value="ATPase domain of HSP90 chaperone/DNA topoisomerase II/histidine kinase"/>
    <property type="match status" value="1"/>
</dbReference>
<dbReference type="PROSITE" id="PS50109">
    <property type="entry name" value="HIS_KIN"/>
    <property type="match status" value="1"/>
</dbReference>
<keyword evidence="14" id="KW-1185">Reference proteome</keyword>
<dbReference type="EMBL" id="BAAARW010000016">
    <property type="protein sequence ID" value="GAA2427848.1"/>
    <property type="molecule type" value="Genomic_DNA"/>
</dbReference>
<evidence type="ECO:0000256" key="7">
    <source>
        <dbReference type="ARBA" id="ARBA00022777"/>
    </source>
</evidence>
<reference evidence="13 14" key="1">
    <citation type="journal article" date="2019" name="Int. J. Syst. Evol. Microbiol.">
        <title>The Global Catalogue of Microorganisms (GCM) 10K type strain sequencing project: providing services to taxonomists for standard genome sequencing and annotation.</title>
        <authorList>
            <consortium name="The Broad Institute Genomics Platform"/>
            <consortium name="The Broad Institute Genome Sequencing Center for Infectious Disease"/>
            <person name="Wu L."/>
            <person name="Ma J."/>
        </authorList>
    </citation>
    <scope>NUCLEOTIDE SEQUENCE [LARGE SCALE GENOMIC DNA]</scope>
    <source>
        <strain evidence="13 14">JCM 3325</strain>
    </source>
</reference>
<dbReference type="Pfam" id="PF02518">
    <property type="entry name" value="HATPase_c"/>
    <property type="match status" value="1"/>
</dbReference>
<gene>
    <name evidence="13" type="ORF">GCM10010191_45950</name>
</gene>
<evidence type="ECO:0000256" key="6">
    <source>
        <dbReference type="ARBA" id="ARBA00022692"/>
    </source>
</evidence>
<name>A0ABN3JEF3_9ACTN</name>
<comment type="subcellular location">
    <subcellularLocation>
        <location evidence="2">Cell membrane</location>
    </subcellularLocation>
</comment>
<evidence type="ECO:0000256" key="11">
    <source>
        <dbReference type="SAM" id="Phobius"/>
    </source>
</evidence>
<evidence type="ECO:0000256" key="10">
    <source>
        <dbReference type="ARBA" id="ARBA00023136"/>
    </source>
</evidence>
<dbReference type="Pfam" id="PF00512">
    <property type="entry name" value="HisKA"/>
    <property type="match status" value="1"/>
</dbReference>
<dbReference type="SMART" id="SM00388">
    <property type="entry name" value="HisKA"/>
    <property type="match status" value="1"/>
</dbReference>
<evidence type="ECO:0000259" key="12">
    <source>
        <dbReference type="PROSITE" id="PS50109"/>
    </source>
</evidence>
<sequence>MSTPTTIRGTSGSASEGLRRLRWLLTGLFAAMNAVGLIILAWLFIDQDAQAREQELNLELRTVTAVVQRLVVQDKDGSPDLEFVPADEIDRKCPQFAVLPGGAGSFTPHYSKQACVPFKGVDLAGHAADAVRTGTVRSGLVEVRDGDGEPTGRFAAIRVEPFRNGNGQFAGAVAAVADASQSDDAHDLLTLTVIGGCTLLILALVGAGHVISGRAIRPAAAALEQQEVLLAETAHDLRTPVAALRALAETAITNPTMRDDLLSRTVKLAADMGAIIDGLLVRARLAAGVEQLAIQPVWLDQLVTTVVEETPAEGARVAVSAAPTKVNADPVLMQRAIRNLLTNALRHGKRPGAPVAIVSITVAGGRVVVADQGPGIDPEAARETFDRFTSGDGSTGSGLGLSIVRWVAQAHGGVLRVYNAEEGGAIFELALPHADGAGL</sequence>
<dbReference type="RefSeq" id="WP_344591484.1">
    <property type="nucleotide sequence ID" value="NZ_BAAARW010000016.1"/>
</dbReference>
<dbReference type="Proteomes" id="UP001501231">
    <property type="component" value="Unassembled WGS sequence"/>
</dbReference>
<dbReference type="Gene3D" id="1.10.287.130">
    <property type="match status" value="1"/>
</dbReference>
<organism evidence="13 14">
    <name type="scientific">Actinomadura vinacea</name>
    <dbReference type="NCBI Taxonomy" id="115336"/>
    <lineage>
        <taxon>Bacteria</taxon>
        <taxon>Bacillati</taxon>
        <taxon>Actinomycetota</taxon>
        <taxon>Actinomycetes</taxon>
        <taxon>Streptosporangiales</taxon>
        <taxon>Thermomonosporaceae</taxon>
        <taxon>Actinomadura</taxon>
    </lineage>
</organism>
<evidence type="ECO:0000256" key="9">
    <source>
        <dbReference type="ARBA" id="ARBA00023012"/>
    </source>
</evidence>
<evidence type="ECO:0000313" key="14">
    <source>
        <dbReference type="Proteomes" id="UP001501231"/>
    </source>
</evidence>
<evidence type="ECO:0000256" key="8">
    <source>
        <dbReference type="ARBA" id="ARBA00022989"/>
    </source>
</evidence>
<keyword evidence="7" id="KW-0418">Kinase</keyword>
<dbReference type="SMART" id="SM00387">
    <property type="entry name" value="HATPase_c"/>
    <property type="match status" value="1"/>
</dbReference>
<evidence type="ECO:0000256" key="1">
    <source>
        <dbReference type="ARBA" id="ARBA00000085"/>
    </source>
</evidence>
<dbReference type="CDD" id="cd00082">
    <property type="entry name" value="HisKA"/>
    <property type="match status" value="1"/>
</dbReference>
<feature type="domain" description="Histidine kinase" evidence="12">
    <location>
        <begin position="232"/>
        <end position="435"/>
    </location>
</feature>
<keyword evidence="4" id="KW-0597">Phosphoprotein</keyword>
<keyword evidence="9" id="KW-0902">Two-component regulatory system</keyword>
<feature type="transmembrane region" description="Helical" evidence="11">
    <location>
        <begin position="188"/>
        <end position="207"/>
    </location>
</feature>
<comment type="caution">
    <text evidence="13">The sequence shown here is derived from an EMBL/GenBank/DDBJ whole genome shotgun (WGS) entry which is preliminary data.</text>
</comment>
<keyword evidence="6 11" id="KW-0812">Transmembrane</keyword>
<dbReference type="PRINTS" id="PR00344">
    <property type="entry name" value="BCTRLSENSOR"/>
</dbReference>
<evidence type="ECO:0000256" key="3">
    <source>
        <dbReference type="ARBA" id="ARBA00012438"/>
    </source>
</evidence>
<keyword evidence="5" id="KW-0808">Transferase</keyword>
<dbReference type="InterPro" id="IPR050428">
    <property type="entry name" value="TCS_sensor_his_kinase"/>
</dbReference>
<proteinExistence type="predicted"/>
<dbReference type="InterPro" id="IPR004358">
    <property type="entry name" value="Sig_transdc_His_kin-like_C"/>
</dbReference>
<keyword evidence="8 11" id="KW-1133">Transmembrane helix</keyword>
<dbReference type="SUPFAM" id="SSF47384">
    <property type="entry name" value="Homodimeric domain of signal transducing histidine kinase"/>
    <property type="match status" value="1"/>
</dbReference>
<dbReference type="InterPro" id="IPR003594">
    <property type="entry name" value="HATPase_dom"/>
</dbReference>
<comment type="catalytic activity">
    <reaction evidence="1">
        <text>ATP + protein L-histidine = ADP + protein N-phospho-L-histidine.</text>
        <dbReference type="EC" id="2.7.13.3"/>
    </reaction>
</comment>
<dbReference type="EC" id="2.7.13.3" evidence="3"/>
<feature type="transmembrane region" description="Helical" evidence="11">
    <location>
        <begin position="21"/>
        <end position="45"/>
    </location>
</feature>
<accession>A0ABN3JEF3</accession>
<dbReference type="InterPro" id="IPR003661">
    <property type="entry name" value="HisK_dim/P_dom"/>
</dbReference>
<protein>
    <recommendedName>
        <fullName evidence="3">histidine kinase</fullName>
        <ecNumber evidence="3">2.7.13.3</ecNumber>
    </recommendedName>
</protein>